<gene>
    <name evidence="1" type="ORF">METZ01_LOCUS287010</name>
</gene>
<dbReference type="EMBL" id="UINC01086053">
    <property type="protein sequence ID" value="SVC34156.1"/>
    <property type="molecule type" value="Genomic_DNA"/>
</dbReference>
<organism evidence="1">
    <name type="scientific">marine metagenome</name>
    <dbReference type="NCBI Taxonomy" id="408172"/>
    <lineage>
        <taxon>unclassified sequences</taxon>
        <taxon>metagenomes</taxon>
        <taxon>ecological metagenomes</taxon>
    </lineage>
</organism>
<dbReference type="AlphaFoldDB" id="A0A382LBS7"/>
<name>A0A382LBS7_9ZZZZ</name>
<protein>
    <submittedName>
        <fullName evidence="1">Uncharacterized protein</fullName>
    </submittedName>
</protein>
<reference evidence="1" key="1">
    <citation type="submission" date="2018-05" db="EMBL/GenBank/DDBJ databases">
        <authorList>
            <person name="Lanie J.A."/>
            <person name="Ng W.-L."/>
            <person name="Kazmierczak K.M."/>
            <person name="Andrzejewski T.M."/>
            <person name="Davidsen T.M."/>
            <person name="Wayne K.J."/>
            <person name="Tettelin H."/>
            <person name="Glass J.I."/>
            <person name="Rusch D."/>
            <person name="Podicherti R."/>
            <person name="Tsui H.-C.T."/>
            <person name="Winkler M.E."/>
        </authorList>
    </citation>
    <scope>NUCLEOTIDE SEQUENCE</scope>
</reference>
<proteinExistence type="predicted"/>
<feature type="non-terminal residue" evidence="1">
    <location>
        <position position="1"/>
    </location>
</feature>
<accession>A0A382LBS7</accession>
<sequence length="151" mass="17558">IIKTVDEIMSGIIKRPQFNLNRIINCSDSRSIALSSEKIVDALDSIKIETDKSIPSRVSLLFSPNRIITKLKFRGVWILAWLDYFFNTFSGKFSPRRTRYKYGKTKHNPLNIETIELMVREITKGLKLDLNFTNISQLNKKLFMLSVEEKD</sequence>
<evidence type="ECO:0000313" key="1">
    <source>
        <dbReference type="EMBL" id="SVC34156.1"/>
    </source>
</evidence>